<dbReference type="InterPro" id="IPR010982">
    <property type="entry name" value="Lambda_DNA-bd_dom_sf"/>
</dbReference>
<proteinExistence type="predicted"/>
<dbReference type="EMBL" id="CP097649">
    <property type="protein sequence ID" value="URI15045.1"/>
    <property type="molecule type" value="Genomic_DNA"/>
</dbReference>
<dbReference type="Gene3D" id="1.10.260.40">
    <property type="entry name" value="lambda repressor-like DNA-binding domains"/>
    <property type="match status" value="1"/>
</dbReference>
<reference evidence="2" key="1">
    <citation type="submission" date="2022-05" db="EMBL/GenBank/DDBJ databases">
        <title>Brevundimonas albigilva TT17 genome sequence.</title>
        <authorList>
            <person name="Lee K."/>
            <person name="Son H."/>
        </authorList>
    </citation>
    <scope>NUCLEOTIDE SEQUENCE</scope>
    <source>
        <strain evidence="2">TT17</strain>
    </source>
</reference>
<sequence>MTRPPRKKPADHPTGAQLRAARGLLNMSVLELSERTGLAVNTIKRAESVNAGAPINAANAKLLVTTLTAAGVAFIAPSDGLGAGARLVDDAQPALSRKRRSTSESEGD</sequence>
<accession>A0ABY4SLU8</accession>
<feature type="region of interest" description="Disordered" evidence="1">
    <location>
        <begin position="80"/>
        <end position="108"/>
    </location>
</feature>
<gene>
    <name evidence="2" type="ORF">M8231_14800</name>
</gene>
<dbReference type="Proteomes" id="UP001055429">
    <property type="component" value="Chromosome"/>
</dbReference>
<dbReference type="SUPFAM" id="SSF47413">
    <property type="entry name" value="lambda repressor-like DNA-binding domains"/>
    <property type="match status" value="1"/>
</dbReference>
<keyword evidence="3" id="KW-1185">Reference proteome</keyword>
<name>A0ABY4SLU8_9CAUL</name>
<evidence type="ECO:0000313" key="2">
    <source>
        <dbReference type="EMBL" id="URI15045.1"/>
    </source>
</evidence>
<dbReference type="InterPro" id="IPR001387">
    <property type="entry name" value="Cro/C1-type_HTH"/>
</dbReference>
<protein>
    <submittedName>
        <fullName evidence="2">Helix-turn-helix transcriptional regulator</fullName>
    </submittedName>
</protein>
<evidence type="ECO:0000256" key="1">
    <source>
        <dbReference type="SAM" id="MobiDB-lite"/>
    </source>
</evidence>
<dbReference type="RefSeq" id="WP_250201831.1">
    <property type="nucleotide sequence ID" value="NZ_CP097649.1"/>
</dbReference>
<dbReference type="CDD" id="cd00093">
    <property type="entry name" value="HTH_XRE"/>
    <property type="match status" value="1"/>
</dbReference>
<evidence type="ECO:0000313" key="3">
    <source>
        <dbReference type="Proteomes" id="UP001055429"/>
    </source>
</evidence>
<organism evidence="2 3">
    <name type="scientific">Brevundimonas albigilva</name>
    <dbReference type="NCBI Taxonomy" id="1312364"/>
    <lineage>
        <taxon>Bacteria</taxon>
        <taxon>Pseudomonadati</taxon>
        <taxon>Pseudomonadota</taxon>
        <taxon>Alphaproteobacteria</taxon>
        <taxon>Caulobacterales</taxon>
        <taxon>Caulobacteraceae</taxon>
        <taxon>Brevundimonas</taxon>
    </lineage>
</organism>